<dbReference type="OrthoDB" id="3944408at2759"/>
<dbReference type="Pfam" id="PF22980">
    <property type="entry name" value="Myb_DNA-bind_8"/>
    <property type="match status" value="1"/>
</dbReference>
<dbReference type="EMBL" id="JAACLJ010000008">
    <property type="protein sequence ID" value="KAF4582073.1"/>
    <property type="molecule type" value="Genomic_DNA"/>
</dbReference>
<evidence type="ECO:0000259" key="2">
    <source>
        <dbReference type="Pfam" id="PF22980"/>
    </source>
</evidence>
<feature type="domain" description="Myb-like DNA-binding" evidence="2">
    <location>
        <begin position="87"/>
        <end position="138"/>
    </location>
</feature>
<gene>
    <name evidence="3" type="ORF">GQ602_006697</name>
</gene>
<protein>
    <recommendedName>
        <fullName evidence="2">Myb-like DNA-binding domain-containing protein</fullName>
    </recommendedName>
</protein>
<evidence type="ECO:0000313" key="3">
    <source>
        <dbReference type="EMBL" id="KAF4582073.1"/>
    </source>
</evidence>
<keyword evidence="4" id="KW-1185">Reference proteome</keyword>
<dbReference type="Proteomes" id="UP000562929">
    <property type="component" value="Unassembled WGS sequence"/>
</dbReference>
<feature type="compositionally biased region" description="Polar residues" evidence="1">
    <location>
        <begin position="162"/>
        <end position="175"/>
    </location>
</feature>
<organism evidence="3 4">
    <name type="scientific">Ophiocordyceps camponoti-floridani</name>
    <dbReference type="NCBI Taxonomy" id="2030778"/>
    <lineage>
        <taxon>Eukaryota</taxon>
        <taxon>Fungi</taxon>
        <taxon>Dikarya</taxon>
        <taxon>Ascomycota</taxon>
        <taxon>Pezizomycotina</taxon>
        <taxon>Sordariomycetes</taxon>
        <taxon>Hypocreomycetidae</taxon>
        <taxon>Hypocreales</taxon>
        <taxon>Ophiocordycipitaceae</taxon>
        <taxon>Ophiocordyceps</taxon>
    </lineage>
</organism>
<feature type="region of interest" description="Disordered" evidence="1">
    <location>
        <begin position="146"/>
        <end position="183"/>
    </location>
</feature>
<evidence type="ECO:0000256" key="1">
    <source>
        <dbReference type="SAM" id="MobiDB-lite"/>
    </source>
</evidence>
<comment type="caution">
    <text evidence="3">The sequence shown here is derived from an EMBL/GenBank/DDBJ whole genome shotgun (WGS) entry which is preliminary data.</text>
</comment>
<name>A0A8H4VAY9_9HYPO</name>
<dbReference type="InterPro" id="IPR054505">
    <property type="entry name" value="Myb_DNA-bind_8"/>
</dbReference>
<dbReference type="AlphaFoldDB" id="A0A8H4VAY9"/>
<accession>A0A8H4VAY9</accession>
<sequence length="279" mass="30363">MMTRGPQLSDERDVSRVRQHRDNLATPSSCLASSAFPIPCLDQDPCQQSSDRRLVLISSGAQVAVLACRSRSPSTTPFVVMTLEGKDETIRFLYAILRQFNPTEIDWEAVARDPILMQPISNGHAARMRYFRIRVALGKVLARRCSPDNSNNRVSKPKKNRSSGAQHRSTLTTPEGSPDIEDISPYVEVGSFADMGASPPDGFTSLDNPFGGLGSTGFDTASVGPSVGMSSFSMFAPVVELDSDEPQHIKSEPEAAQAMTGWSQQSWNGELFAPLSEPI</sequence>
<reference evidence="3 4" key="1">
    <citation type="journal article" date="2020" name="G3 (Bethesda)">
        <title>Genetic Underpinnings of Host Manipulation by Ophiocordyceps as Revealed by Comparative Transcriptomics.</title>
        <authorList>
            <person name="Will I."/>
            <person name="Das B."/>
            <person name="Trinh T."/>
            <person name="Brachmann A."/>
            <person name="Ohm R.A."/>
            <person name="de Bekker C."/>
        </authorList>
    </citation>
    <scope>NUCLEOTIDE SEQUENCE [LARGE SCALE GENOMIC DNA]</scope>
    <source>
        <strain evidence="3 4">EC05</strain>
    </source>
</reference>
<proteinExistence type="predicted"/>
<evidence type="ECO:0000313" key="4">
    <source>
        <dbReference type="Proteomes" id="UP000562929"/>
    </source>
</evidence>